<gene>
    <name evidence="1" type="ORF">V5N11_000905</name>
</gene>
<accession>A0ABD1C5L3</accession>
<keyword evidence="1" id="KW-0418">Kinase</keyword>
<evidence type="ECO:0000313" key="1">
    <source>
        <dbReference type="EMBL" id="KAL1224574.1"/>
    </source>
</evidence>
<dbReference type="AlphaFoldDB" id="A0ABD1C5L3"/>
<organism evidence="1 2">
    <name type="scientific">Cardamine amara subsp. amara</name>
    <dbReference type="NCBI Taxonomy" id="228776"/>
    <lineage>
        <taxon>Eukaryota</taxon>
        <taxon>Viridiplantae</taxon>
        <taxon>Streptophyta</taxon>
        <taxon>Embryophyta</taxon>
        <taxon>Tracheophyta</taxon>
        <taxon>Spermatophyta</taxon>
        <taxon>Magnoliopsida</taxon>
        <taxon>eudicotyledons</taxon>
        <taxon>Gunneridae</taxon>
        <taxon>Pentapetalae</taxon>
        <taxon>rosids</taxon>
        <taxon>malvids</taxon>
        <taxon>Brassicales</taxon>
        <taxon>Brassicaceae</taxon>
        <taxon>Cardamineae</taxon>
        <taxon>Cardamine</taxon>
    </lineage>
</organism>
<reference evidence="1 2" key="1">
    <citation type="submission" date="2024-04" db="EMBL/GenBank/DDBJ databases">
        <title>Genome assembly C_amara_ONT_v2.</title>
        <authorList>
            <person name="Yant L."/>
            <person name="Moore C."/>
            <person name="Slenker M."/>
        </authorList>
    </citation>
    <scope>NUCLEOTIDE SEQUENCE [LARGE SCALE GENOMIC DNA]</scope>
    <source>
        <tissue evidence="1">Leaf</tissue>
    </source>
</reference>
<dbReference type="EMBL" id="JBANAX010000050">
    <property type="protein sequence ID" value="KAL1224574.1"/>
    <property type="molecule type" value="Genomic_DNA"/>
</dbReference>
<keyword evidence="1" id="KW-0808">Transferase</keyword>
<dbReference type="SUPFAM" id="SSF56112">
    <property type="entry name" value="Protein kinase-like (PK-like)"/>
    <property type="match status" value="1"/>
</dbReference>
<evidence type="ECO:0000313" key="2">
    <source>
        <dbReference type="Proteomes" id="UP001558713"/>
    </source>
</evidence>
<protein>
    <submittedName>
        <fullName evidence="1">Cyclin-dependent kinase B1-1</fullName>
    </submittedName>
</protein>
<name>A0ABD1C5L3_CARAN</name>
<keyword evidence="2" id="KW-1185">Reference proteome</keyword>
<dbReference type="GO" id="GO:0016301">
    <property type="term" value="F:kinase activity"/>
    <property type="evidence" value="ECO:0007669"/>
    <property type="project" value="UniProtKB-KW"/>
</dbReference>
<sequence>MAQRQALFPSVGINVVCIFKLCIAEIAQRQALFPGDSEYQQLHHIFRLLGTPSEQQWPGVTALRDWHVYPKWEAHNLALDVPSLSPQGVDLLIIIHCLMIIAYEYYCCKVALASAFPLFPKLKYFSQVFVSFI</sequence>
<proteinExistence type="predicted"/>
<dbReference type="Gene3D" id="1.10.510.10">
    <property type="entry name" value="Transferase(Phosphotransferase) domain 1"/>
    <property type="match status" value="1"/>
</dbReference>
<dbReference type="Proteomes" id="UP001558713">
    <property type="component" value="Unassembled WGS sequence"/>
</dbReference>
<comment type="caution">
    <text evidence="1">The sequence shown here is derived from an EMBL/GenBank/DDBJ whole genome shotgun (WGS) entry which is preliminary data.</text>
</comment>
<dbReference type="InterPro" id="IPR011009">
    <property type="entry name" value="Kinase-like_dom_sf"/>
</dbReference>